<gene>
    <name evidence="8" type="ORF">GLAREA_09259</name>
</gene>
<dbReference type="Proteomes" id="UP000016922">
    <property type="component" value="Unassembled WGS sequence"/>
</dbReference>
<evidence type="ECO:0000313" key="9">
    <source>
        <dbReference type="Proteomes" id="UP000016922"/>
    </source>
</evidence>
<dbReference type="InterPro" id="IPR051788">
    <property type="entry name" value="MFS_Transporter"/>
</dbReference>
<dbReference type="PANTHER" id="PTHR23514:SF6">
    <property type="entry name" value="MAJOR FACILITATOR SUPERFAMILY (MFS) PROFILE DOMAIN-CONTAINING PROTEIN"/>
    <property type="match status" value="1"/>
</dbReference>
<feature type="transmembrane region" description="Helical" evidence="6">
    <location>
        <begin position="452"/>
        <end position="474"/>
    </location>
</feature>
<feature type="domain" description="Major facilitator superfamily (MFS) profile" evidence="7">
    <location>
        <begin position="108"/>
        <end position="504"/>
    </location>
</feature>
<feature type="transmembrane region" description="Helical" evidence="6">
    <location>
        <begin position="235"/>
        <end position="256"/>
    </location>
</feature>
<evidence type="ECO:0000256" key="2">
    <source>
        <dbReference type="ARBA" id="ARBA00022692"/>
    </source>
</evidence>
<feature type="transmembrane region" description="Helical" evidence="6">
    <location>
        <begin position="139"/>
        <end position="162"/>
    </location>
</feature>
<dbReference type="GO" id="GO:0022857">
    <property type="term" value="F:transmembrane transporter activity"/>
    <property type="evidence" value="ECO:0007669"/>
    <property type="project" value="InterPro"/>
</dbReference>
<dbReference type="OrthoDB" id="413079at2759"/>
<dbReference type="GO" id="GO:0016020">
    <property type="term" value="C:membrane"/>
    <property type="evidence" value="ECO:0007669"/>
    <property type="project" value="UniProtKB-SubCell"/>
</dbReference>
<keyword evidence="9" id="KW-1185">Reference proteome</keyword>
<name>S3DYT0_GLAL2</name>
<evidence type="ECO:0000313" key="8">
    <source>
        <dbReference type="EMBL" id="EPE37096.1"/>
    </source>
</evidence>
<evidence type="ECO:0000256" key="3">
    <source>
        <dbReference type="ARBA" id="ARBA00022989"/>
    </source>
</evidence>
<feature type="transmembrane region" description="Helical" evidence="6">
    <location>
        <begin position="393"/>
        <end position="412"/>
    </location>
</feature>
<dbReference type="Pfam" id="PF07690">
    <property type="entry name" value="MFS_1"/>
    <property type="match status" value="1"/>
</dbReference>
<dbReference type="OMA" id="AHGSYGV"/>
<evidence type="ECO:0000256" key="4">
    <source>
        <dbReference type="ARBA" id="ARBA00023136"/>
    </source>
</evidence>
<evidence type="ECO:0000256" key="1">
    <source>
        <dbReference type="ARBA" id="ARBA00004141"/>
    </source>
</evidence>
<accession>S3DYT0</accession>
<proteinExistence type="predicted"/>
<dbReference type="PANTHER" id="PTHR23514">
    <property type="entry name" value="BYPASS OF STOP CODON PROTEIN 6"/>
    <property type="match status" value="1"/>
</dbReference>
<evidence type="ECO:0000259" key="7">
    <source>
        <dbReference type="PROSITE" id="PS50850"/>
    </source>
</evidence>
<evidence type="ECO:0000256" key="6">
    <source>
        <dbReference type="SAM" id="Phobius"/>
    </source>
</evidence>
<comment type="subcellular location">
    <subcellularLocation>
        <location evidence="1">Membrane</location>
        <topology evidence="1">Multi-pass membrane protein</topology>
    </subcellularLocation>
</comment>
<dbReference type="AlphaFoldDB" id="S3DYT0"/>
<feature type="transmembrane region" description="Helical" evidence="6">
    <location>
        <begin position="418"/>
        <end position="440"/>
    </location>
</feature>
<feature type="transmembrane region" description="Helical" evidence="6">
    <location>
        <begin position="361"/>
        <end position="381"/>
    </location>
</feature>
<dbReference type="InterPro" id="IPR036259">
    <property type="entry name" value="MFS_trans_sf"/>
</dbReference>
<feature type="transmembrane region" description="Helical" evidence="6">
    <location>
        <begin position="327"/>
        <end position="355"/>
    </location>
</feature>
<dbReference type="GeneID" id="19468307"/>
<dbReference type="PROSITE" id="PS50850">
    <property type="entry name" value="MFS"/>
    <property type="match status" value="1"/>
</dbReference>
<dbReference type="SUPFAM" id="SSF103473">
    <property type="entry name" value="MFS general substrate transporter"/>
    <property type="match status" value="1"/>
</dbReference>
<feature type="transmembrane region" description="Helical" evidence="6">
    <location>
        <begin position="201"/>
        <end position="223"/>
    </location>
</feature>
<dbReference type="InterPro" id="IPR011701">
    <property type="entry name" value="MFS"/>
</dbReference>
<dbReference type="EMBL" id="KE145352">
    <property type="protein sequence ID" value="EPE37096.1"/>
    <property type="molecule type" value="Genomic_DNA"/>
</dbReference>
<feature type="transmembrane region" description="Helical" evidence="6">
    <location>
        <begin position="174"/>
        <end position="195"/>
    </location>
</feature>
<dbReference type="KEGG" id="glz:GLAREA_09259"/>
<feature type="transmembrane region" description="Helical" evidence="6">
    <location>
        <begin position="262"/>
        <end position="282"/>
    </location>
</feature>
<dbReference type="Gene3D" id="1.20.1250.20">
    <property type="entry name" value="MFS general substrate transporter like domains"/>
    <property type="match status" value="2"/>
</dbReference>
<evidence type="ECO:0000256" key="5">
    <source>
        <dbReference type="SAM" id="MobiDB-lite"/>
    </source>
</evidence>
<feature type="compositionally biased region" description="Polar residues" evidence="5">
    <location>
        <begin position="62"/>
        <end position="77"/>
    </location>
</feature>
<keyword evidence="3 6" id="KW-1133">Transmembrane helix</keyword>
<sequence>MTSHAFGAFIEVDSSTSNGKTSEHVIPVAPQKALPRIYHSMPHTPSEIELDTIQWGERLNGPSKSGTSTPTGYQTPRTPFDIESRPVSPVHEVEAMQSFSNPPMNRFRLLAVCLMNFGNGLNDSAPGALIPYLETHYNIGYAIVSLIFVTNAVGFISAAFFVDAIRARFGRAKTLMIAQSLMATGYIPIVCTPPFPVVVASFFFLGVGMAINLAISNVFAANLHNSTKMLGSMHGSYGIGGTIGPLMATGMVATGHLMWSRFYLITLGVTLFNLAFAGWSFWHYEEESGHTLLTTLEQTTSRTQNAQPAQKTGMFTSMGNALKSKTVILGSLFIFAYQGAEVSISGWVISFLITFRNGDPASVGYVTAGFWAGITLGRFLLSHPAHKIGEKVFVYGVVVGAAAFQLLVWLVPNVIGNAVAVSIVGLLLGPVYPCATVIFSRAINRKDQVSSLSVISAFGSSGGAVAPFTTGILAQAAGTFVLHPIAIGLFGIMLICWFCLPNPRKRTE</sequence>
<dbReference type="FunFam" id="1.20.1250.20:FF:000308">
    <property type="entry name" value="MFS efflux transporter"/>
    <property type="match status" value="1"/>
</dbReference>
<organism evidence="8 9">
    <name type="scientific">Glarea lozoyensis (strain ATCC 20868 / MF5171)</name>
    <dbReference type="NCBI Taxonomy" id="1116229"/>
    <lineage>
        <taxon>Eukaryota</taxon>
        <taxon>Fungi</taxon>
        <taxon>Dikarya</taxon>
        <taxon>Ascomycota</taxon>
        <taxon>Pezizomycotina</taxon>
        <taxon>Leotiomycetes</taxon>
        <taxon>Helotiales</taxon>
        <taxon>Helotiaceae</taxon>
        <taxon>Glarea</taxon>
    </lineage>
</organism>
<dbReference type="HOGENOM" id="CLU_021993_1_0_1"/>
<keyword evidence="4 6" id="KW-0472">Membrane</keyword>
<reference evidence="8 9" key="1">
    <citation type="journal article" date="2013" name="BMC Genomics">
        <title>Genomics-driven discovery of the pneumocandin biosynthetic gene cluster in the fungus Glarea lozoyensis.</title>
        <authorList>
            <person name="Chen L."/>
            <person name="Yue Q."/>
            <person name="Zhang X."/>
            <person name="Xiang M."/>
            <person name="Wang C."/>
            <person name="Li S."/>
            <person name="Che Y."/>
            <person name="Ortiz-Lopez F.J."/>
            <person name="Bills G.F."/>
            <person name="Liu X."/>
            <person name="An Z."/>
        </authorList>
    </citation>
    <scope>NUCLEOTIDE SEQUENCE [LARGE SCALE GENOMIC DNA]</scope>
    <source>
        <strain evidence="9">ATCC 20868 / MF5171</strain>
    </source>
</reference>
<dbReference type="FunFam" id="1.20.1250.20:FF:000286">
    <property type="entry name" value="MFS efflux transporter"/>
    <property type="match status" value="1"/>
</dbReference>
<feature type="region of interest" description="Disordered" evidence="5">
    <location>
        <begin position="57"/>
        <end position="84"/>
    </location>
</feature>
<dbReference type="InterPro" id="IPR020846">
    <property type="entry name" value="MFS_dom"/>
</dbReference>
<protein>
    <submittedName>
        <fullName evidence="8">MFS general substrate transporter</fullName>
    </submittedName>
</protein>
<keyword evidence="2 6" id="KW-0812">Transmembrane</keyword>
<feature type="transmembrane region" description="Helical" evidence="6">
    <location>
        <begin position="480"/>
        <end position="500"/>
    </location>
</feature>
<dbReference type="eggNOG" id="ENOG502QSZ7">
    <property type="taxonomic scope" value="Eukaryota"/>
</dbReference>
<dbReference type="RefSeq" id="XP_008076411.1">
    <property type="nucleotide sequence ID" value="XM_008078220.1"/>
</dbReference>